<dbReference type="Pfam" id="PF13966">
    <property type="entry name" value="zf-RVT"/>
    <property type="match status" value="1"/>
</dbReference>
<comment type="caution">
    <text evidence="2">The sequence shown here is derived from an EMBL/GenBank/DDBJ whole genome shotgun (WGS) entry which is preliminary data.</text>
</comment>
<dbReference type="Proteomes" id="UP001058974">
    <property type="component" value="Chromosome 1"/>
</dbReference>
<accession>A0A9D5GZ48</accession>
<keyword evidence="3" id="KW-1185">Reference proteome</keyword>
<evidence type="ECO:0000313" key="3">
    <source>
        <dbReference type="Proteomes" id="UP001058974"/>
    </source>
</evidence>
<feature type="domain" description="Reverse transcriptase zinc-binding" evidence="1">
    <location>
        <begin position="571"/>
        <end position="665"/>
    </location>
</feature>
<evidence type="ECO:0000259" key="1">
    <source>
        <dbReference type="Pfam" id="PF13966"/>
    </source>
</evidence>
<reference evidence="2 3" key="1">
    <citation type="journal article" date="2022" name="Nat. Genet.">
        <title>Improved pea reference genome and pan-genome highlight genomic features and evolutionary characteristics.</title>
        <authorList>
            <person name="Yang T."/>
            <person name="Liu R."/>
            <person name="Luo Y."/>
            <person name="Hu S."/>
            <person name="Wang D."/>
            <person name="Wang C."/>
            <person name="Pandey M.K."/>
            <person name="Ge S."/>
            <person name="Xu Q."/>
            <person name="Li N."/>
            <person name="Li G."/>
            <person name="Huang Y."/>
            <person name="Saxena R.K."/>
            <person name="Ji Y."/>
            <person name="Li M."/>
            <person name="Yan X."/>
            <person name="He Y."/>
            <person name="Liu Y."/>
            <person name="Wang X."/>
            <person name="Xiang C."/>
            <person name="Varshney R.K."/>
            <person name="Ding H."/>
            <person name="Gao S."/>
            <person name="Zong X."/>
        </authorList>
    </citation>
    <scope>NUCLEOTIDE SEQUENCE [LARGE SCALE GENOMIC DNA]</scope>
    <source>
        <strain evidence="2 3">cv. Zhongwan 6</strain>
    </source>
</reference>
<dbReference type="PANTHER" id="PTHR46890:SF49">
    <property type="entry name" value="RNA-DIRECTED DNA POLYMERASE"/>
    <property type="match status" value="1"/>
</dbReference>
<gene>
    <name evidence="2" type="ORF">KIW84_014283</name>
</gene>
<dbReference type="InterPro" id="IPR026960">
    <property type="entry name" value="RVT-Znf"/>
</dbReference>
<dbReference type="InterPro" id="IPR052343">
    <property type="entry name" value="Retrotransposon-Effector_Assoc"/>
</dbReference>
<dbReference type="AlphaFoldDB" id="A0A9D5GZ48"/>
<sequence>MDVARFMVRTNCVVVLNESFNVLINGVSFRIKMTEDSYGPLCILAKDQHGENVNLSSSSDCVSVWSKYNRKEEDDEGHVLEPNPKFYTSGYDDIHISIRDDLEDTLALVDGCSGRSRHDGFVAKDLNSFKKKFKLRNVKEVIGPMGRKLSKLNKRKLGLVTPMVVISSDDPTESFSQPFYFDVLKNNKISTYLSSSKHRNLLKERSEGADSYSARTILCSTLFQILMFDIARVRWNRKGDLNSKFFHKVIKGRARRKFIGVVNTDKGLVDSITEVKEAVWSFFKNKFTEPEEDRSFLAAYNFKSLNLDEVIFQEAPFSDEEMKEAMWTCDRSTSLGPDGFNFVFIKRCWDVLKEDITKFVKDFHGNAFLLKVVAFSFLTLIAEVAQPYNLEEYMHIFLVGCLYKIIVKLPETRLKKLEFSLLYDGRNGVGNTWMRWMEVCIFNIHLLILVNGSATKDFEVGRGMRQGDPLSPFLFVLVAEGLSGWKNLWNIKAILMRFGLVLGLSVNFLKSRLTGININNEWSWSDFGIPRELQNSVSERIIVLQNLLSINQPVVGTLDSLQWSGGECVEYSSREGYNYILESKDQDRLESDHCRTFGLLWRILVLAKIKAFGWRIFLNKVATKDQLKKRGLCLPLNDGNCVMCSQSEEDLNHILFDCLFSSKVWVLVGD</sequence>
<dbReference type="EMBL" id="JAMSHJ010000001">
    <property type="protein sequence ID" value="KAI5446388.1"/>
    <property type="molecule type" value="Genomic_DNA"/>
</dbReference>
<dbReference type="PANTHER" id="PTHR46890">
    <property type="entry name" value="NON-LTR RETROLELEMENT REVERSE TRANSCRIPTASE-LIKE PROTEIN-RELATED"/>
    <property type="match status" value="1"/>
</dbReference>
<proteinExistence type="predicted"/>
<name>A0A9D5GZ48_PEA</name>
<dbReference type="Gramene" id="Psat01G0428300-T1">
    <property type="protein sequence ID" value="KAI5446388.1"/>
    <property type="gene ID" value="KIW84_014283"/>
</dbReference>
<organism evidence="2 3">
    <name type="scientific">Pisum sativum</name>
    <name type="common">Garden pea</name>
    <name type="synonym">Lathyrus oleraceus</name>
    <dbReference type="NCBI Taxonomy" id="3888"/>
    <lineage>
        <taxon>Eukaryota</taxon>
        <taxon>Viridiplantae</taxon>
        <taxon>Streptophyta</taxon>
        <taxon>Embryophyta</taxon>
        <taxon>Tracheophyta</taxon>
        <taxon>Spermatophyta</taxon>
        <taxon>Magnoliopsida</taxon>
        <taxon>eudicotyledons</taxon>
        <taxon>Gunneridae</taxon>
        <taxon>Pentapetalae</taxon>
        <taxon>rosids</taxon>
        <taxon>fabids</taxon>
        <taxon>Fabales</taxon>
        <taxon>Fabaceae</taxon>
        <taxon>Papilionoideae</taxon>
        <taxon>50 kb inversion clade</taxon>
        <taxon>NPAAA clade</taxon>
        <taxon>Hologalegina</taxon>
        <taxon>IRL clade</taxon>
        <taxon>Fabeae</taxon>
        <taxon>Lathyrus</taxon>
    </lineage>
</organism>
<protein>
    <recommendedName>
        <fullName evidence="1">Reverse transcriptase zinc-binding domain-containing protein</fullName>
    </recommendedName>
</protein>
<evidence type="ECO:0000313" key="2">
    <source>
        <dbReference type="EMBL" id="KAI5446388.1"/>
    </source>
</evidence>